<evidence type="ECO:0000313" key="2">
    <source>
        <dbReference type="EMBL" id="MBC3901568.1"/>
    </source>
</evidence>
<organism evidence="2 3">
    <name type="scientific">Acetobacterium malicum</name>
    <dbReference type="NCBI Taxonomy" id="52692"/>
    <lineage>
        <taxon>Bacteria</taxon>
        <taxon>Bacillati</taxon>
        <taxon>Bacillota</taxon>
        <taxon>Clostridia</taxon>
        <taxon>Eubacteriales</taxon>
        <taxon>Eubacteriaceae</taxon>
        <taxon>Acetobacterium</taxon>
    </lineage>
</organism>
<feature type="domain" description="IrrE N-terminal-like" evidence="1">
    <location>
        <begin position="66"/>
        <end position="136"/>
    </location>
</feature>
<sequence>MNDLALKKSNIMKKRYQIDSFPIPLWQIEQAIIDQGFDIVISNELCKSCIIKNCVFLPHTLDSIGRVLLTHELGHILCHNCDIHRLDKTTRDQFESQADAFSVYFLIPIRRFKIDSKIYNSYELSELYGVPVEFIDSCVKKYLAN</sequence>
<protein>
    <submittedName>
        <fullName evidence="2">ImmA/IrrE family metallo-endopeptidase</fullName>
    </submittedName>
</protein>
<gene>
    <name evidence="2" type="ORF">GH811_18370</name>
</gene>
<reference evidence="2 3" key="1">
    <citation type="journal article" date="2020" name="mSystems">
        <title>Defining Genomic and Predicted Metabolic Features of the Acetobacterium Genus.</title>
        <authorList>
            <person name="Ross D.E."/>
            <person name="Marshall C.W."/>
            <person name="Gulliver D."/>
            <person name="May H.D."/>
            <person name="Norman R.S."/>
        </authorList>
    </citation>
    <scope>NUCLEOTIDE SEQUENCE [LARGE SCALE GENOMIC DNA]</scope>
    <source>
        <strain evidence="2 3">DSM 4132</strain>
    </source>
</reference>
<comment type="caution">
    <text evidence="2">The sequence shown here is derived from an EMBL/GenBank/DDBJ whole genome shotgun (WGS) entry which is preliminary data.</text>
</comment>
<dbReference type="Pfam" id="PF06114">
    <property type="entry name" value="Peptidase_M78"/>
    <property type="match status" value="1"/>
</dbReference>
<accession>A0ABR6Z209</accession>
<evidence type="ECO:0000259" key="1">
    <source>
        <dbReference type="Pfam" id="PF06114"/>
    </source>
</evidence>
<evidence type="ECO:0000313" key="3">
    <source>
        <dbReference type="Proteomes" id="UP000622405"/>
    </source>
</evidence>
<name>A0ABR6Z209_9FIRM</name>
<dbReference type="RefSeq" id="WP_186895598.1">
    <property type="nucleotide sequence ID" value="NZ_WJBE01000031.1"/>
</dbReference>
<dbReference type="Proteomes" id="UP000622405">
    <property type="component" value="Unassembled WGS sequence"/>
</dbReference>
<proteinExistence type="predicted"/>
<keyword evidence="3" id="KW-1185">Reference proteome</keyword>
<dbReference type="EMBL" id="WJBE01000031">
    <property type="protein sequence ID" value="MBC3901568.1"/>
    <property type="molecule type" value="Genomic_DNA"/>
</dbReference>
<dbReference type="InterPro" id="IPR010359">
    <property type="entry name" value="IrrE_HExxH"/>
</dbReference>